<dbReference type="Proteomes" id="UP000654123">
    <property type="component" value="Unassembled WGS sequence"/>
</dbReference>
<dbReference type="AlphaFoldDB" id="A0A918B142"/>
<keyword evidence="3" id="KW-1185">Reference proteome</keyword>
<name>A0A918B142_9ACTN</name>
<accession>A0A918B142</accession>
<evidence type="ECO:0000313" key="2">
    <source>
        <dbReference type="EMBL" id="GGQ10982.1"/>
    </source>
</evidence>
<evidence type="ECO:0000256" key="1">
    <source>
        <dbReference type="SAM" id="MobiDB-lite"/>
    </source>
</evidence>
<organism evidence="2 3">
    <name type="scientific">Streptomyces roseolilacinus</name>
    <dbReference type="NCBI Taxonomy" id="66904"/>
    <lineage>
        <taxon>Bacteria</taxon>
        <taxon>Bacillati</taxon>
        <taxon>Actinomycetota</taxon>
        <taxon>Actinomycetes</taxon>
        <taxon>Kitasatosporales</taxon>
        <taxon>Streptomycetaceae</taxon>
        <taxon>Streptomyces</taxon>
    </lineage>
</organism>
<reference evidence="2" key="2">
    <citation type="submission" date="2020-09" db="EMBL/GenBank/DDBJ databases">
        <authorList>
            <person name="Sun Q."/>
            <person name="Ohkuma M."/>
        </authorList>
    </citation>
    <scope>NUCLEOTIDE SEQUENCE</scope>
    <source>
        <strain evidence="2">JCM 4335</strain>
    </source>
</reference>
<reference evidence="2" key="1">
    <citation type="journal article" date="2014" name="Int. J. Syst. Evol. Microbiol.">
        <title>Complete genome sequence of Corynebacterium casei LMG S-19264T (=DSM 44701T), isolated from a smear-ripened cheese.</title>
        <authorList>
            <consortium name="US DOE Joint Genome Institute (JGI-PGF)"/>
            <person name="Walter F."/>
            <person name="Albersmeier A."/>
            <person name="Kalinowski J."/>
            <person name="Ruckert C."/>
        </authorList>
    </citation>
    <scope>NUCLEOTIDE SEQUENCE</scope>
    <source>
        <strain evidence="2">JCM 4335</strain>
    </source>
</reference>
<protein>
    <recommendedName>
        <fullName evidence="4">DUF4034 domain-containing protein</fullName>
    </recommendedName>
</protein>
<evidence type="ECO:0008006" key="4">
    <source>
        <dbReference type="Google" id="ProtNLM"/>
    </source>
</evidence>
<feature type="region of interest" description="Disordered" evidence="1">
    <location>
        <begin position="1"/>
        <end position="60"/>
    </location>
</feature>
<dbReference type="EMBL" id="BMSV01000006">
    <property type="protein sequence ID" value="GGQ10982.1"/>
    <property type="molecule type" value="Genomic_DNA"/>
</dbReference>
<sequence length="366" mass="40637">MAARHRATGGERPDRTGAGKPRHGRTTRRAGGLMGRAGRAGRSTREDRSAPEPDPYFGDEALGDVRHDIAIGRWQGVRDLLRETGDDWPRRTHRVRILAHAAAGTSAVESWRAAEPDNPDAAVLRAATEVVRVFDAAIAAGRGGAVDRARLDSTVLACLSAADARPADPMPWVSLLTVARLYEGGVSRAELRRWWDELRRRDPHNTEGHVQLLRYWSARWHGTHGSMYDFARDAAGAAPPGCPLPVLVQIARVEEYRYVVDGALGRGRGPASVRGFDQHWKHELAVTEVRRTWDRWIGDRAPGPVRPEEVELLNYLTHAACYAGRLEVADDLFRLLGARVSRVPWSYTGDPAEQFTRWRAQARATP</sequence>
<comment type="caution">
    <text evidence="2">The sequence shown here is derived from an EMBL/GenBank/DDBJ whole genome shotgun (WGS) entry which is preliminary data.</text>
</comment>
<feature type="compositionally biased region" description="Basic and acidic residues" evidence="1">
    <location>
        <begin position="8"/>
        <end position="17"/>
    </location>
</feature>
<gene>
    <name evidence="2" type="ORF">GCM10010249_31860</name>
</gene>
<evidence type="ECO:0000313" key="3">
    <source>
        <dbReference type="Proteomes" id="UP000654123"/>
    </source>
</evidence>
<proteinExistence type="predicted"/>